<dbReference type="PANTHER" id="PTHR46339">
    <property type="entry name" value="PROTEIN CBG15282-RELATED"/>
    <property type="match status" value="1"/>
</dbReference>
<protein>
    <submittedName>
        <fullName evidence="4">BPTI/Kunitz inhibitor domain-containing protein</fullName>
    </submittedName>
</protein>
<dbReference type="AlphaFoldDB" id="A0A0M3KDR1"/>
<dbReference type="PANTHER" id="PTHR46339:SF7">
    <property type="entry name" value="BPTI_KUNITZ INHIBITOR DOMAIN-CONTAINING PROTEIN"/>
    <property type="match status" value="1"/>
</dbReference>
<dbReference type="OrthoDB" id="5950222at2759"/>
<dbReference type="Pfam" id="PF14625">
    <property type="entry name" value="Lustrin_cystein"/>
    <property type="match status" value="5"/>
</dbReference>
<dbReference type="Pfam" id="PF00014">
    <property type="entry name" value="Kunitz_BPTI"/>
    <property type="match status" value="1"/>
</dbReference>
<dbReference type="SUPFAM" id="SSF57362">
    <property type="entry name" value="BPTI-like"/>
    <property type="match status" value="1"/>
</dbReference>
<feature type="domain" description="BPTI/Kunitz inhibitor" evidence="1">
    <location>
        <begin position="121"/>
        <end position="173"/>
    </location>
</feature>
<evidence type="ECO:0000313" key="3">
    <source>
        <dbReference type="Proteomes" id="UP000267096"/>
    </source>
</evidence>
<accession>A0A0M3KDR1</accession>
<dbReference type="Proteomes" id="UP000267096">
    <property type="component" value="Unassembled WGS sequence"/>
</dbReference>
<sequence>MITTSRAYSNARMRAKTSFLNHNVRREMLSKTIRAITLCARILGLVTHAQPTTNATLTATFGVVAQQKLTHTYNRFENFFEIFNLCTSSLNLSIATDTECTSVNSGSSVVNRCCPTRAFICSLPPQQGNSCSASAASRYYFNIVTKECTQFTYNGCSGNLNNFATAEQCNNFCLSSACKPGDVAYVNPNTRMPFECDATLRNNCPNNFVCTFDQLSGSSVCCGSTDMEVCPAGEKAYVNAVDMNVRECLINMESSCPSNYLCRFNSHKNRYYCCAAVSGDLCPNGKSLYRDPSSKSPIRCTIDSGNNQCPSGYSCQSEVDGAFQGYCCSSHYLCPNKAEYYVEESSQMPRSCTLGGFITCPSGYTCQSAHYDFTTGHCCKGGHAAVSDGCPPNEYAFMKGGEIASCDPFNHKNSPCPSGYSCQWSIANQRYQCCGSAPVNIPKKKTCQLCNRSNLKIANSLFYSTNHFPQILVSHKYFKYNLSYDLSSNFERILLSRAVRGRNESNKAPE</sequence>
<evidence type="ECO:0000313" key="2">
    <source>
        <dbReference type="EMBL" id="VDK65059.1"/>
    </source>
</evidence>
<organism evidence="4">
    <name type="scientific">Anisakis simplex</name>
    <name type="common">Herring worm</name>
    <dbReference type="NCBI Taxonomy" id="6269"/>
    <lineage>
        <taxon>Eukaryota</taxon>
        <taxon>Metazoa</taxon>
        <taxon>Ecdysozoa</taxon>
        <taxon>Nematoda</taxon>
        <taxon>Chromadorea</taxon>
        <taxon>Rhabditida</taxon>
        <taxon>Spirurina</taxon>
        <taxon>Ascaridomorpha</taxon>
        <taxon>Ascaridoidea</taxon>
        <taxon>Anisakidae</taxon>
        <taxon>Anisakis</taxon>
        <taxon>Anisakis simplex complex</taxon>
    </lineage>
</organism>
<dbReference type="Gene3D" id="4.10.410.10">
    <property type="entry name" value="Pancreatic trypsin inhibitor Kunitz domain"/>
    <property type="match status" value="1"/>
</dbReference>
<dbReference type="EMBL" id="UYRR01035621">
    <property type="protein sequence ID" value="VDK65059.1"/>
    <property type="molecule type" value="Genomic_DNA"/>
</dbReference>
<proteinExistence type="predicted"/>
<dbReference type="CDD" id="cd00109">
    <property type="entry name" value="Kunitz-type"/>
    <property type="match status" value="1"/>
</dbReference>
<dbReference type="InterPro" id="IPR053014">
    <property type="entry name" value="Cuticle_assoc_divergent"/>
</dbReference>
<dbReference type="WBParaSite" id="ASIM_0001911401-mRNA-1">
    <property type="protein sequence ID" value="ASIM_0001911401-mRNA-1"/>
    <property type="gene ID" value="ASIM_0001911401"/>
</dbReference>
<dbReference type="InterPro" id="IPR028150">
    <property type="entry name" value="Lustrin_cystein"/>
</dbReference>
<dbReference type="InterPro" id="IPR020901">
    <property type="entry name" value="Prtase_inh_Kunz-CS"/>
</dbReference>
<dbReference type="InterPro" id="IPR036880">
    <property type="entry name" value="Kunitz_BPTI_sf"/>
</dbReference>
<reference evidence="4" key="1">
    <citation type="submission" date="2017-02" db="UniProtKB">
        <authorList>
            <consortium name="WormBaseParasite"/>
        </authorList>
    </citation>
    <scope>IDENTIFICATION</scope>
</reference>
<dbReference type="SMART" id="SM00289">
    <property type="entry name" value="WR1"/>
    <property type="match status" value="5"/>
</dbReference>
<dbReference type="PROSITE" id="PS50279">
    <property type="entry name" value="BPTI_KUNITZ_2"/>
    <property type="match status" value="1"/>
</dbReference>
<evidence type="ECO:0000259" key="1">
    <source>
        <dbReference type="PROSITE" id="PS50279"/>
    </source>
</evidence>
<dbReference type="GO" id="GO:0004867">
    <property type="term" value="F:serine-type endopeptidase inhibitor activity"/>
    <property type="evidence" value="ECO:0007669"/>
    <property type="project" value="InterPro"/>
</dbReference>
<dbReference type="InterPro" id="IPR002223">
    <property type="entry name" value="Kunitz_BPTI"/>
</dbReference>
<reference evidence="2 3" key="2">
    <citation type="submission" date="2018-11" db="EMBL/GenBank/DDBJ databases">
        <authorList>
            <consortium name="Pathogen Informatics"/>
        </authorList>
    </citation>
    <scope>NUCLEOTIDE SEQUENCE [LARGE SCALE GENOMIC DNA]</scope>
</reference>
<gene>
    <name evidence="2" type="ORF">ASIM_LOCUS18509</name>
</gene>
<keyword evidence="3" id="KW-1185">Reference proteome</keyword>
<dbReference type="PROSITE" id="PS00280">
    <property type="entry name" value="BPTI_KUNITZ_1"/>
    <property type="match status" value="1"/>
</dbReference>
<name>A0A0M3KDR1_ANISI</name>
<dbReference type="InterPro" id="IPR006150">
    <property type="entry name" value="Cys_repeat_1"/>
</dbReference>
<dbReference type="SMART" id="SM00131">
    <property type="entry name" value="KU"/>
    <property type="match status" value="1"/>
</dbReference>
<evidence type="ECO:0000313" key="4">
    <source>
        <dbReference type="WBParaSite" id="ASIM_0001911401-mRNA-1"/>
    </source>
</evidence>